<dbReference type="STRING" id="930992.A0A0C9ZHN4"/>
<keyword evidence="3" id="KW-1185">Reference proteome</keyword>
<feature type="region of interest" description="Disordered" evidence="1">
    <location>
        <begin position="135"/>
        <end position="199"/>
    </location>
</feature>
<evidence type="ECO:0000256" key="1">
    <source>
        <dbReference type="SAM" id="MobiDB-lite"/>
    </source>
</evidence>
<sequence>MQKRMRQLDNSTGDPIFANYAQMTYHNFTSCKVIVLACRLILRICHLLETWIQAHPQDFAVPGAPGALHALARSIFGKTYLLHYGSDFLPFLSHLSNIIDTDAAWALQSKIPVDESEDPYSISDGEEETLVVETESPSTSHSLVTRSNDNFPSAASVRERKSSLPLSARISIPANSSHSQGDAQAMSPKDFLNKLRSNA</sequence>
<reference evidence="3" key="2">
    <citation type="submission" date="2015-01" db="EMBL/GenBank/DDBJ databases">
        <title>Evolutionary Origins and Diversification of the Mycorrhizal Mutualists.</title>
        <authorList>
            <consortium name="DOE Joint Genome Institute"/>
            <consortium name="Mycorrhizal Genomics Consortium"/>
            <person name="Kohler A."/>
            <person name="Kuo A."/>
            <person name="Nagy L.G."/>
            <person name="Floudas D."/>
            <person name="Copeland A."/>
            <person name="Barry K.W."/>
            <person name="Cichocki N."/>
            <person name="Veneault-Fourrey C."/>
            <person name="LaButti K."/>
            <person name="Lindquist E.A."/>
            <person name="Lipzen A."/>
            <person name="Lundell T."/>
            <person name="Morin E."/>
            <person name="Murat C."/>
            <person name="Riley R."/>
            <person name="Ohm R."/>
            <person name="Sun H."/>
            <person name="Tunlid A."/>
            <person name="Henrissat B."/>
            <person name="Grigoriev I.V."/>
            <person name="Hibbett D.S."/>
            <person name="Martin F."/>
        </authorList>
    </citation>
    <scope>NUCLEOTIDE SEQUENCE [LARGE SCALE GENOMIC DNA]</scope>
    <source>
        <strain evidence="3">UH-Slu-Lm8-n1</strain>
    </source>
</reference>
<name>A0A0C9ZHN4_9AGAM</name>
<dbReference type="Proteomes" id="UP000054485">
    <property type="component" value="Unassembled WGS sequence"/>
</dbReference>
<accession>A0A0C9ZHN4</accession>
<dbReference type="OrthoDB" id="28357at2759"/>
<gene>
    <name evidence="2" type="ORF">CY34DRAFT_16053</name>
</gene>
<dbReference type="InParanoid" id="A0A0C9ZHN4"/>
<organism evidence="2 3">
    <name type="scientific">Suillus luteus UH-Slu-Lm8-n1</name>
    <dbReference type="NCBI Taxonomy" id="930992"/>
    <lineage>
        <taxon>Eukaryota</taxon>
        <taxon>Fungi</taxon>
        <taxon>Dikarya</taxon>
        <taxon>Basidiomycota</taxon>
        <taxon>Agaricomycotina</taxon>
        <taxon>Agaricomycetes</taxon>
        <taxon>Agaricomycetidae</taxon>
        <taxon>Boletales</taxon>
        <taxon>Suillineae</taxon>
        <taxon>Suillaceae</taxon>
        <taxon>Suillus</taxon>
    </lineage>
</organism>
<proteinExistence type="predicted"/>
<dbReference type="EMBL" id="KN835488">
    <property type="protein sequence ID" value="KIK36920.1"/>
    <property type="molecule type" value="Genomic_DNA"/>
</dbReference>
<evidence type="ECO:0000313" key="3">
    <source>
        <dbReference type="Proteomes" id="UP000054485"/>
    </source>
</evidence>
<dbReference type="AlphaFoldDB" id="A0A0C9ZHN4"/>
<dbReference type="HOGENOM" id="CLU_1373014_0_0_1"/>
<reference evidence="2 3" key="1">
    <citation type="submission" date="2014-04" db="EMBL/GenBank/DDBJ databases">
        <authorList>
            <consortium name="DOE Joint Genome Institute"/>
            <person name="Kuo A."/>
            <person name="Ruytinx J."/>
            <person name="Rineau F."/>
            <person name="Colpaert J."/>
            <person name="Kohler A."/>
            <person name="Nagy L.G."/>
            <person name="Floudas D."/>
            <person name="Copeland A."/>
            <person name="Barry K.W."/>
            <person name="Cichocki N."/>
            <person name="Veneault-Fourrey C."/>
            <person name="LaButti K."/>
            <person name="Lindquist E.A."/>
            <person name="Lipzen A."/>
            <person name="Lundell T."/>
            <person name="Morin E."/>
            <person name="Murat C."/>
            <person name="Sun H."/>
            <person name="Tunlid A."/>
            <person name="Henrissat B."/>
            <person name="Grigoriev I.V."/>
            <person name="Hibbett D.S."/>
            <person name="Martin F."/>
            <person name="Nordberg H.P."/>
            <person name="Cantor M.N."/>
            <person name="Hua S.X."/>
        </authorList>
    </citation>
    <scope>NUCLEOTIDE SEQUENCE [LARGE SCALE GENOMIC DNA]</scope>
    <source>
        <strain evidence="2 3">UH-Slu-Lm8-n1</strain>
    </source>
</reference>
<protein>
    <submittedName>
        <fullName evidence="2">Uncharacterized protein</fullName>
    </submittedName>
</protein>
<feature type="compositionally biased region" description="Polar residues" evidence="1">
    <location>
        <begin position="173"/>
        <end position="182"/>
    </location>
</feature>
<evidence type="ECO:0000313" key="2">
    <source>
        <dbReference type="EMBL" id="KIK36920.1"/>
    </source>
</evidence>
<feature type="compositionally biased region" description="Polar residues" evidence="1">
    <location>
        <begin position="135"/>
        <end position="153"/>
    </location>
</feature>